<evidence type="ECO:0000256" key="4">
    <source>
        <dbReference type="ARBA" id="ARBA00022989"/>
    </source>
</evidence>
<feature type="coiled-coil region" evidence="6">
    <location>
        <begin position="447"/>
        <end position="474"/>
    </location>
</feature>
<dbReference type="OrthoDB" id="9763003at2"/>
<feature type="transmembrane region" description="Helical" evidence="7">
    <location>
        <begin position="77"/>
        <end position="99"/>
    </location>
</feature>
<proteinExistence type="predicted"/>
<dbReference type="GO" id="GO:0005436">
    <property type="term" value="F:sodium:phosphate symporter activity"/>
    <property type="evidence" value="ECO:0007669"/>
    <property type="project" value="InterPro"/>
</dbReference>
<reference evidence="9 10" key="1">
    <citation type="submission" date="2016-10" db="EMBL/GenBank/DDBJ databases">
        <authorList>
            <person name="de Groot N.N."/>
        </authorList>
    </citation>
    <scope>NUCLEOTIDE SEQUENCE [LARGE SCALE GENOMIC DNA]</scope>
    <source>
        <strain evidence="9 10">SLAS-1</strain>
    </source>
</reference>
<evidence type="ECO:0000259" key="8">
    <source>
        <dbReference type="Pfam" id="PF01895"/>
    </source>
</evidence>
<dbReference type="NCBIfam" id="TIGR00704">
    <property type="entry name" value="NaPi_cotrn_rel"/>
    <property type="match status" value="1"/>
</dbReference>
<name>A0A1G9GYC6_9FIRM</name>
<feature type="transmembrane region" description="Helical" evidence="7">
    <location>
        <begin position="285"/>
        <end position="304"/>
    </location>
</feature>
<dbReference type="Proteomes" id="UP000199476">
    <property type="component" value="Unassembled WGS sequence"/>
</dbReference>
<dbReference type="EMBL" id="FNGO01000001">
    <property type="protein sequence ID" value="SDL05666.1"/>
    <property type="molecule type" value="Genomic_DNA"/>
</dbReference>
<feature type="domain" description="PhoU" evidence="8">
    <location>
        <begin position="350"/>
        <end position="435"/>
    </location>
</feature>
<accession>A0A1G9GYC6</accession>
<dbReference type="PANTHER" id="PTHR10010">
    <property type="entry name" value="SOLUTE CARRIER FAMILY 34 SODIUM PHOSPHATE , MEMBER 2-RELATED"/>
    <property type="match status" value="1"/>
</dbReference>
<dbReference type="Pfam" id="PF02690">
    <property type="entry name" value="Na_Pi_cotrans"/>
    <property type="match status" value="2"/>
</dbReference>
<feature type="transmembrane region" description="Helical" evidence="7">
    <location>
        <begin position="105"/>
        <end position="120"/>
    </location>
</feature>
<keyword evidence="5 7" id="KW-0472">Membrane</keyword>
<dbReference type="InterPro" id="IPR038078">
    <property type="entry name" value="PhoU-like_sf"/>
</dbReference>
<feature type="transmembrane region" description="Helical" evidence="7">
    <location>
        <begin position="127"/>
        <end position="145"/>
    </location>
</feature>
<evidence type="ECO:0000256" key="7">
    <source>
        <dbReference type="SAM" id="Phobius"/>
    </source>
</evidence>
<dbReference type="NCBIfam" id="NF037997">
    <property type="entry name" value="Na_Pi_symport"/>
    <property type="match status" value="1"/>
</dbReference>
<dbReference type="SUPFAM" id="SSF109755">
    <property type="entry name" value="PhoU-like"/>
    <property type="match status" value="1"/>
</dbReference>
<dbReference type="InterPro" id="IPR004633">
    <property type="entry name" value="NaPi_cotrn-rel/YqeW-like"/>
</dbReference>
<dbReference type="AlphaFoldDB" id="A0A1G9GYC6"/>
<keyword evidence="3 7" id="KW-0812">Transmembrane</keyword>
<dbReference type="InterPro" id="IPR026022">
    <property type="entry name" value="PhoU_dom"/>
</dbReference>
<dbReference type="STRING" id="321763.SAMN04488692_10145"/>
<evidence type="ECO:0000256" key="3">
    <source>
        <dbReference type="ARBA" id="ARBA00022692"/>
    </source>
</evidence>
<keyword evidence="6" id="KW-0175">Coiled coil</keyword>
<dbReference type="PANTHER" id="PTHR10010:SF46">
    <property type="entry name" value="SODIUM-DEPENDENT PHOSPHATE TRANSPORT PROTEIN 2B"/>
    <property type="match status" value="1"/>
</dbReference>
<evidence type="ECO:0000256" key="5">
    <source>
        <dbReference type="ARBA" id="ARBA00023136"/>
    </source>
</evidence>
<evidence type="ECO:0000313" key="10">
    <source>
        <dbReference type="Proteomes" id="UP000199476"/>
    </source>
</evidence>
<dbReference type="Gene3D" id="1.20.58.220">
    <property type="entry name" value="Phosphate transport system protein phou homolog 2, domain 2"/>
    <property type="match status" value="1"/>
</dbReference>
<evidence type="ECO:0000313" key="9">
    <source>
        <dbReference type="EMBL" id="SDL05666.1"/>
    </source>
</evidence>
<evidence type="ECO:0000256" key="2">
    <source>
        <dbReference type="ARBA" id="ARBA00022475"/>
    </source>
</evidence>
<feature type="transmembrane region" description="Helical" evidence="7">
    <location>
        <begin position="241"/>
        <end position="265"/>
    </location>
</feature>
<dbReference type="InterPro" id="IPR003841">
    <property type="entry name" value="Na/Pi_transpt"/>
</dbReference>
<dbReference type="GO" id="GO:0044341">
    <property type="term" value="P:sodium-dependent phosphate transport"/>
    <property type="evidence" value="ECO:0007669"/>
    <property type="project" value="InterPro"/>
</dbReference>
<evidence type="ECO:0000256" key="1">
    <source>
        <dbReference type="ARBA" id="ARBA00004651"/>
    </source>
</evidence>
<comment type="subcellular location">
    <subcellularLocation>
        <location evidence="1">Cell membrane</location>
        <topology evidence="1">Multi-pass membrane protein</topology>
    </subcellularLocation>
</comment>
<gene>
    <name evidence="9" type="ORF">SAMN04488692_10145</name>
</gene>
<organism evidence="9 10">
    <name type="scientific">Halarsenatibacter silvermanii</name>
    <dbReference type="NCBI Taxonomy" id="321763"/>
    <lineage>
        <taxon>Bacteria</taxon>
        <taxon>Bacillati</taxon>
        <taxon>Bacillota</taxon>
        <taxon>Clostridia</taxon>
        <taxon>Halanaerobiales</taxon>
        <taxon>Halarsenatibacteraceae</taxon>
        <taxon>Halarsenatibacter</taxon>
    </lineage>
</organism>
<feature type="transmembrane region" description="Helical" evidence="7">
    <location>
        <begin position="165"/>
        <end position="183"/>
    </location>
</feature>
<dbReference type="Pfam" id="PF01895">
    <property type="entry name" value="PhoU"/>
    <property type="match status" value="1"/>
</dbReference>
<sequence>MIVGLLGGLAIFIYGMKQMSEGLQKVAGKKLRRLLASLTGRPLRAVLVGTGVTALVQSSSATTVMTIGFVNAGLINLSQAIGVIIGANVGTTITAQLISFRLEEYAYHAIIIGVFAFLFARDRRKQYLGQCLLGFGLLFLGLGTMGDMMAPLRDSPVFAELMATFGTYPALGLVIGAVVTILVQSSTASFGIMIGLAGAGALDFQTAIPIILGTNIGTTVTAALSSAGANLTAKRTGAAHFLFNTLGSVIFVGLIYLIPDFTLWVETFISRLSLLAGQQPSLERMLANTHTLFNIVNALLWLPFMGVLKRGVMAVIPGEDMTIKRGLTYVDMRMTETPGVAMDQVDQEVVRMLEISQDMVDEAMEALIEGDRELADRVIEKEEIVNEIEEDLLEFLAGLSGNNLSEDDLRLRDYYISLVDAIESIADDADDLADLALHVEEHRLEFSGEAESTLKDLQKRLNELLKKSVVMIEKQDYKQVPDLIKAERDMDSWQLDYRRQHMERLKEGVCEPAAGIIYLEAIEDVEHLTDQLADMAHTMMEL</sequence>
<protein>
    <submittedName>
        <fullName evidence="9">Phosphate:Na+ symporter</fullName>
    </submittedName>
</protein>
<keyword evidence="4 7" id="KW-1133">Transmembrane helix</keyword>
<keyword evidence="10" id="KW-1185">Reference proteome</keyword>
<dbReference type="GO" id="GO:0005886">
    <property type="term" value="C:plasma membrane"/>
    <property type="evidence" value="ECO:0007669"/>
    <property type="project" value="UniProtKB-SubCell"/>
</dbReference>
<keyword evidence="2" id="KW-1003">Cell membrane</keyword>
<evidence type="ECO:0000256" key="6">
    <source>
        <dbReference type="SAM" id="Coils"/>
    </source>
</evidence>